<dbReference type="InterPro" id="IPR039859">
    <property type="entry name" value="PFA4/ZDH16/20/ERF2-like"/>
</dbReference>
<dbReference type="GO" id="GO:0019706">
    <property type="term" value="F:protein-cysteine S-palmitoyltransferase activity"/>
    <property type="evidence" value="ECO:0007669"/>
    <property type="project" value="UniProtKB-EC"/>
</dbReference>
<dbReference type="RefSeq" id="XP_028542568.1">
    <property type="nucleotide sequence ID" value="XM_028686767.1"/>
</dbReference>
<dbReference type="GO" id="GO:0016020">
    <property type="term" value="C:membrane"/>
    <property type="evidence" value="ECO:0007669"/>
    <property type="project" value="UniProtKB-SubCell"/>
</dbReference>
<proteinExistence type="inferred from homology"/>
<evidence type="ECO:0000256" key="5">
    <source>
        <dbReference type="ARBA" id="ARBA00023136"/>
    </source>
</evidence>
<feature type="transmembrane region" description="Helical" evidence="7">
    <location>
        <begin position="155"/>
        <end position="172"/>
    </location>
</feature>
<keyword evidence="2 7" id="KW-0808">Transferase</keyword>
<evidence type="ECO:0000259" key="8">
    <source>
        <dbReference type="Pfam" id="PF01529"/>
    </source>
</evidence>
<dbReference type="OMA" id="NCYSSFP"/>
<comment type="caution">
    <text evidence="9">The sequence shown here is derived from an EMBL/GenBank/DDBJ whole genome shotgun (WGS) entry which is preliminary data.</text>
</comment>
<feature type="transmembrane region" description="Helical" evidence="7">
    <location>
        <begin position="192"/>
        <end position="219"/>
    </location>
</feature>
<feature type="transmembrane region" description="Helical" evidence="7">
    <location>
        <begin position="14"/>
        <end position="42"/>
    </location>
</feature>
<keyword evidence="5 7" id="KW-0472">Membrane</keyword>
<evidence type="ECO:0000256" key="1">
    <source>
        <dbReference type="ARBA" id="ARBA00004141"/>
    </source>
</evidence>
<dbReference type="PROSITE" id="PS50216">
    <property type="entry name" value="DHHC"/>
    <property type="match status" value="1"/>
</dbReference>
<feature type="transmembrane region" description="Helical" evidence="7">
    <location>
        <begin position="57"/>
        <end position="76"/>
    </location>
</feature>
<evidence type="ECO:0000256" key="2">
    <source>
        <dbReference type="ARBA" id="ARBA00022679"/>
    </source>
</evidence>
<comment type="catalytic activity">
    <reaction evidence="7">
        <text>L-cysteinyl-[protein] + hexadecanoyl-CoA = S-hexadecanoyl-L-cysteinyl-[protein] + CoA</text>
        <dbReference type="Rhea" id="RHEA:36683"/>
        <dbReference type="Rhea" id="RHEA-COMP:10131"/>
        <dbReference type="Rhea" id="RHEA-COMP:11032"/>
        <dbReference type="ChEBI" id="CHEBI:29950"/>
        <dbReference type="ChEBI" id="CHEBI:57287"/>
        <dbReference type="ChEBI" id="CHEBI:57379"/>
        <dbReference type="ChEBI" id="CHEBI:74151"/>
        <dbReference type="EC" id="2.3.1.225"/>
    </reaction>
</comment>
<gene>
    <name evidence="9" type="ORF">PGO_061240</name>
</gene>
<dbReference type="OrthoDB" id="331948at2759"/>
<dbReference type="GeneID" id="39746691"/>
<keyword evidence="10" id="KW-1185">Reference proteome</keyword>
<dbReference type="EMBL" id="BDQF01000007">
    <property type="protein sequence ID" value="GAW79979.1"/>
    <property type="molecule type" value="Genomic_DNA"/>
</dbReference>
<sequence length="287" mass="34053">MKGVQNSPKGIRQLLPVMLISLVILVMYTIFITFYCMLLLQINVQKEYVDNDLLKEGYSKLITIHILLVMLIWSFYKTYTVDPGGIPDTHEWIVEPDINRIKEREQNGELRYCRHEKKYKPDRAHYCRITKRNILKMDHYCPWVANGVGFYNYKFFLLSIFYANLCCLYVEVNCYKSFPDLYSNPNVLFNEVFYIFLEISLATIILLIIFPFFLFHLYLTSQNYTTLEFCVIGKRDKRSMYDLGVEENFKQVLGDQILMWFLPIGIPKGDGLFYHTMVTMHNYSFHG</sequence>
<keyword evidence="4 7" id="KW-1133">Transmembrane helix</keyword>
<accession>A0A1Y1JBT4</accession>
<evidence type="ECO:0000256" key="7">
    <source>
        <dbReference type="RuleBase" id="RU079119"/>
    </source>
</evidence>
<evidence type="ECO:0000313" key="10">
    <source>
        <dbReference type="Proteomes" id="UP000195521"/>
    </source>
</evidence>
<evidence type="ECO:0000256" key="6">
    <source>
        <dbReference type="ARBA" id="ARBA00023315"/>
    </source>
</evidence>
<name>A0A1Y1JBT4_PLAGO</name>
<evidence type="ECO:0000313" key="9">
    <source>
        <dbReference type="EMBL" id="GAW79979.1"/>
    </source>
</evidence>
<dbReference type="AlphaFoldDB" id="A0A1Y1JBT4"/>
<dbReference type="EC" id="2.3.1.225" evidence="7"/>
<dbReference type="InterPro" id="IPR001594">
    <property type="entry name" value="Palmitoyltrfase_DHHC"/>
</dbReference>
<keyword evidence="6 7" id="KW-0012">Acyltransferase</keyword>
<evidence type="ECO:0000256" key="3">
    <source>
        <dbReference type="ARBA" id="ARBA00022692"/>
    </source>
</evidence>
<keyword evidence="3 7" id="KW-0812">Transmembrane</keyword>
<comment type="domain">
    <text evidence="7">The DHHC domain is required for palmitoyltransferase activity.</text>
</comment>
<dbReference type="Proteomes" id="UP000195521">
    <property type="component" value="Unassembled WGS sequence"/>
</dbReference>
<dbReference type="Pfam" id="PF01529">
    <property type="entry name" value="DHHC"/>
    <property type="match status" value="1"/>
</dbReference>
<comment type="similarity">
    <text evidence="7">Belongs to the DHHC palmitoyltransferase family.</text>
</comment>
<evidence type="ECO:0000256" key="4">
    <source>
        <dbReference type="ARBA" id="ARBA00022989"/>
    </source>
</evidence>
<organism evidence="9 10">
    <name type="scientific">Plasmodium gonderi</name>
    <dbReference type="NCBI Taxonomy" id="77519"/>
    <lineage>
        <taxon>Eukaryota</taxon>
        <taxon>Sar</taxon>
        <taxon>Alveolata</taxon>
        <taxon>Apicomplexa</taxon>
        <taxon>Aconoidasida</taxon>
        <taxon>Haemosporida</taxon>
        <taxon>Plasmodiidae</taxon>
        <taxon>Plasmodium</taxon>
        <taxon>Plasmodium (Plasmodium)</taxon>
    </lineage>
</organism>
<comment type="subcellular location">
    <subcellularLocation>
        <location evidence="1">Membrane</location>
        <topology evidence="1">Multi-pass membrane protein</topology>
    </subcellularLocation>
</comment>
<reference evidence="10" key="1">
    <citation type="submission" date="2017-04" db="EMBL/GenBank/DDBJ databases">
        <title>Plasmodium gonderi genome.</title>
        <authorList>
            <person name="Arisue N."/>
            <person name="Honma H."/>
            <person name="Kawai S."/>
            <person name="Tougan T."/>
            <person name="Tanabe K."/>
            <person name="Horii T."/>
        </authorList>
    </citation>
    <scope>NUCLEOTIDE SEQUENCE [LARGE SCALE GENOMIC DNA]</scope>
    <source>
        <strain evidence="10">ATCC 30045</strain>
    </source>
</reference>
<dbReference type="PANTHER" id="PTHR12246">
    <property type="entry name" value="PALMITOYLTRANSFERASE ZDHHC16"/>
    <property type="match status" value="1"/>
</dbReference>
<protein>
    <recommendedName>
        <fullName evidence="7">Palmitoyltransferase</fullName>
        <ecNumber evidence="7">2.3.1.225</ecNumber>
    </recommendedName>
</protein>
<feature type="domain" description="Palmitoyltransferase DHHC" evidence="8">
    <location>
        <begin position="107"/>
        <end position="230"/>
    </location>
</feature>